<dbReference type="Proteomes" id="UP000557717">
    <property type="component" value="Unassembled WGS sequence"/>
</dbReference>
<gene>
    <name evidence="3" type="ORF">HNR46_000697</name>
</gene>
<keyword evidence="4" id="KW-1185">Reference proteome</keyword>
<proteinExistence type="predicted"/>
<sequence>MRIVVHDYAGHPFAPSLSRELARRGHSVIHVFASSLQTPRGALTHREGDPPNLEFHEVAMDPDYPRFKYSFVRRRRMEIAYGKKVAALVRRWKPEAVLSGNTPTETQGPIVKASVACGARFCYWVQDFYSLAVERLLKKKIPVLGAWLGQYYRHLDLKQFRDSHRIVTITADFNPILEAEFGVDAHRVDVVPNWAVIEELPVGEKDNRWSRRHGLHNSFVFLYTGTIGMKHNPAMLLELARQHRDDPHVRVVVVSEGLGADWLRREGAGLENLLILPYQPFEDLPQVLATGDVLVALLEEEAGVFSVPSKILAYHCAGRPLLMAVPSANLASRIVADHGSGLTVEPGDQPGFLATARRLKEDDTLRHQAGSRARRYAEETFRIGPITDEFERILGE</sequence>
<keyword evidence="1 3" id="KW-0808">Transferase</keyword>
<dbReference type="EMBL" id="JACHFD010000002">
    <property type="protein sequence ID" value="MBB5350473.1"/>
    <property type="molecule type" value="Genomic_DNA"/>
</dbReference>
<dbReference type="Pfam" id="PF13579">
    <property type="entry name" value="Glyco_trans_4_4"/>
    <property type="match status" value="1"/>
</dbReference>
<dbReference type="CDD" id="cd03794">
    <property type="entry name" value="GT4_WbuB-like"/>
    <property type="match status" value="1"/>
</dbReference>
<organism evidence="3 4">
    <name type="scientific">Haloferula luteola</name>
    <dbReference type="NCBI Taxonomy" id="595692"/>
    <lineage>
        <taxon>Bacteria</taxon>
        <taxon>Pseudomonadati</taxon>
        <taxon>Verrucomicrobiota</taxon>
        <taxon>Verrucomicrobiia</taxon>
        <taxon>Verrucomicrobiales</taxon>
        <taxon>Verrucomicrobiaceae</taxon>
        <taxon>Haloferula</taxon>
    </lineage>
</organism>
<dbReference type="PANTHER" id="PTHR46401:SF2">
    <property type="entry name" value="GLYCOSYLTRANSFERASE WBBK-RELATED"/>
    <property type="match status" value="1"/>
</dbReference>
<dbReference type="RefSeq" id="WP_184015791.1">
    <property type="nucleotide sequence ID" value="NZ_JACHFD010000002.1"/>
</dbReference>
<dbReference type="SUPFAM" id="SSF53756">
    <property type="entry name" value="UDP-Glycosyltransferase/glycogen phosphorylase"/>
    <property type="match status" value="1"/>
</dbReference>
<accession>A0A840UZQ2</accession>
<name>A0A840UZQ2_9BACT</name>
<dbReference type="Pfam" id="PF13692">
    <property type="entry name" value="Glyco_trans_1_4"/>
    <property type="match status" value="1"/>
</dbReference>
<dbReference type="InterPro" id="IPR028098">
    <property type="entry name" value="Glyco_trans_4-like_N"/>
</dbReference>
<dbReference type="GO" id="GO:0016757">
    <property type="term" value="F:glycosyltransferase activity"/>
    <property type="evidence" value="ECO:0007669"/>
    <property type="project" value="UniProtKB-ARBA"/>
</dbReference>
<dbReference type="AlphaFoldDB" id="A0A840UZQ2"/>
<evidence type="ECO:0000313" key="3">
    <source>
        <dbReference type="EMBL" id="MBB5350473.1"/>
    </source>
</evidence>
<dbReference type="GO" id="GO:0009103">
    <property type="term" value="P:lipopolysaccharide biosynthetic process"/>
    <property type="evidence" value="ECO:0007669"/>
    <property type="project" value="TreeGrafter"/>
</dbReference>
<dbReference type="Gene3D" id="3.40.50.2000">
    <property type="entry name" value="Glycogen Phosphorylase B"/>
    <property type="match status" value="2"/>
</dbReference>
<dbReference type="PANTHER" id="PTHR46401">
    <property type="entry name" value="GLYCOSYLTRANSFERASE WBBK-RELATED"/>
    <property type="match status" value="1"/>
</dbReference>
<feature type="domain" description="Glycosyltransferase subfamily 4-like N-terminal" evidence="2">
    <location>
        <begin position="15"/>
        <end position="194"/>
    </location>
</feature>
<comment type="caution">
    <text evidence="3">The sequence shown here is derived from an EMBL/GenBank/DDBJ whole genome shotgun (WGS) entry which is preliminary data.</text>
</comment>
<reference evidence="3 4" key="1">
    <citation type="submission" date="2020-08" db="EMBL/GenBank/DDBJ databases">
        <title>Genomic Encyclopedia of Type Strains, Phase IV (KMG-IV): sequencing the most valuable type-strain genomes for metagenomic binning, comparative biology and taxonomic classification.</title>
        <authorList>
            <person name="Goeker M."/>
        </authorList>
    </citation>
    <scope>NUCLEOTIDE SEQUENCE [LARGE SCALE GENOMIC DNA]</scope>
    <source>
        <strain evidence="3 4">YC6886</strain>
    </source>
</reference>
<protein>
    <submittedName>
        <fullName evidence="3">Glycosyltransferase involved in cell wall biosynthesis</fullName>
    </submittedName>
</protein>
<evidence type="ECO:0000256" key="1">
    <source>
        <dbReference type="ARBA" id="ARBA00022679"/>
    </source>
</evidence>
<evidence type="ECO:0000259" key="2">
    <source>
        <dbReference type="Pfam" id="PF13579"/>
    </source>
</evidence>
<evidence type="ECO:0000313" key="4">
    <source>
        <dbReference type="Proteomes" id="UP000557717"/>
    </source>
</evidence>